<dbReference type="GO" id="GO:0046294">
    <property type="term" value="P:formaldehyde catabolic process"/>
    <property type="evidence" value="ECO:0007669"/>
    <property type="project" value="TreeGrafter"/>
</dbReference>
<dbReference type="SUPFAM" id="SSF50129">
    <property type="entry name" value="GroES-like"/>
    <property type="match status" value="2"/>
</dbReference>
<dbReference type="PANTHER" id="PTHR43880">
    <property type="entry name" value="ALCOHOL DEHYDROGENASE"/>
    <property type="match status" value="1"/>
</dbReference>
<evidence type="ECO:0000256" key="2">
    <source>
        <dbReference type="ARBA" id="ARBA00010902"/>
    </source>
</evidence>
<dbReference type="InterPro" id="IPR013154">
    <property type="entry name" value="ADH-like_N"/>
</dbReference>
<dbReference type="EMBL" id="MVGT01004145">
    <property type="protein sequence ID" value="OVA01242.1"/>
    <property type="molecule type" value="Genomic_DNA"/>
</dbReference>
<dbReference type="InterPro" id="IPR002328">
    <property type="entry name" value="ADH_Zn_CS"/>
</dbReference>
<protein>
    <submittedName>
        <fullName evidence="11">Alcohol dehydrogenase superfamily</fullName>
    </submittedName>
</protein>
<evidence type="ECO:0000256" key="7">
    <source>
        <dbReference type="ARBA" id="ARBA00023027"/>
    </source>
</evidence>
<evidence type="ECO:0000313" key="11">
    <source>
        <dbReference type="EMBL" id="OVA01242.1"/>
    </source>
</evidence>
<dbReference type="Gene3D" id="3.90.180.10">
    <property type="entry name" value="Medium-chain alcohol dehydrogenases, catalytic domain"/>
    <property type="match status" value="1"/>
</dbReference>
<dbReference type="SUPFAM" id="SSF51735">
    <property type="entry name" value="NAD(P)-binding Rossmann-fold domains"/>
    <property type="match status" value="1"/>
</dbReference>
<dbReference type="PROSITE" id="PS00059">
    <property type="entry name" value="ADH_ZINC"/>
    <property type="match status" value="1"/>
</dbReference>
<dbReference type="InParanoid" id="A0A200PST0"/>
<comment type="similarity">
    <text evidence="2">Belongs to the zinc-containing alcohol dehydrogenase family. Class-III subfamily.</text>
</comment>
<keyword evidence="5 8" id="KW-0862">Zinc</keyword>
<evidence type="ECO:0000256" key="8">
    <source>
        <dbReference type="RuleBase" id="RU361277"/>
    </source>
</evidence>
<evidence type="ECO:0000256" key="4">
    <source>
        <dbReference type="ARBA" id="ARBA00022723"/>
    </source>
</evidence>
<dbReference type="PANTHER" id="PTHR43880:SF38">
    <property type="entry name" value="ALCOHOL DEHYDROGENASE-RELATED"/>
    <property type="match status" value="1"/>
</dbReference>
<dbReference type="Pfam" id="PF00107">
    <property type="entry name" value="ADH_zinc_N"/>
    <property type="match status" value="1"/>
</dbReference>
<dbReference type="GO" id="GO:0005829">
    <property type="term" value="C:cytosol"/>
    <property type="evidence" value="ECO:0007669"/>
    <property type="project" value="TreeGrafter"/>
</dbReference>
<evidence type="ECO:0000256" key="3">
    <source>
        <dbReference type="ARBA" id="ARBA00011738"/>
    </source>
</evidence>
<sequence>MATREDDVRSLKCKAAVCWGAGEPLKIEEIEVEPPRASEVRVKMLCASLCHTDILCWKGTALLDLFPRVLGHEGVGIVESVGEGVTELKKGDYVIPTLVGECENCGNCKSGKTNLCLKYPINLHGLMLDHTSRMSVKGQKLYNLFGCSTWSEFTVINVNYVLKIDSNVPLQHASFISCGFSTGFGAAWKEVKVEKGSTVAVFGLGGVGLGVVEGARSGGAHKIIGIDINERKKEKGKVFGMTDFINPNEFDKSISEVIKEMTGGLGVDYSFECTGATPLISEAFEATIPGRGVTVVIGASKELSVSVSLISLMSGKTLKGSIFGGIKPHSDLPIILDKCINKEFHLDELVTHKVNLDDINQAFEIMKQPDCLKIVSLSHLINKRPWPKLQARINSLAYQHFQYCCPLSSLSMALH</sequence>
<dbReference type="Gene3D" id="3.40.50.720">
    <property type="entry name" value="NAD(P)-binding Rossmann-like Domain"/>
    <property type="match status" value="1"/>
</dbReference>
<reference evidence="11 12" key="1">
    <citation type="journal article" date="2017" name="Mol. Plant">
        <title>The Genome of Medicinal Plant Macleaya cordata Provides New Insights into Benzylisoquinoline Alkaloids Metabolism.</title>
        <authorList>
            <person name="Liu X."/>
            <person name="Liu Y."/>
            <person name="Huang P."/>
            <person name="Ma Y."/>
            <person name="Qing Z."/>
            <person name="Tang Q."/>
            <person name="Cao H."/>
            <person name="Cheng P."/>
            <person name="Zheng Y."/>
            <person name="Yuan Z."/>
            <person name="Zhou Y."/>
            <person name="Liu J."/>
            <person name="Tang Z."/>
            <person name="Zhuo Y."/>
            <person name="Zhang Y."/>
            <person name="Yu L."/>
            <person name="Huang J."/>
            <person name="Yang P."/>
            <person name="Peng Q."/>
            <person name="Zhang J."/>
            <person name="Jiang W."/>
            <person name="Zhang Z."/>
            <person name="Lin K."/>
            <person name="Ro D.K."/>
            <person name="Chen X."/>
            <person name="Xiong X."/>
            <person name="Shang Y."/>
            <person name="Huang S."/>
            <person name="Zeng J."/>
        </authorList>
    </citation>
    <scope>NUCLEOTIDE SEQUENCE [LARGE SCALE GENOMIC DNA]</scope>
    <source>
        <strain evidence="12">cv. BLH2017</strain>
        <tissue evidence="11">Root</tissue>
    </source>
</reference>
<dbReference type="CDD" id="cd08277">
    <property type="entry name" value="liver_alcohol_DH_like"/>
    <property type="match status" value="1"/>
</dbReference>
<dbReference type="STRING" id="56857.A0A200PST0"/>
<dbReference type="OrthoDB" id="417550at2759"/>
<keyword evidence="12" id="KW-1185">Reference proteome</keyword>
<keyword evidence="7" id="KW-0520">NAD</keyword>
<name>A0A200PST0_MACCD</name>
<proteinExistence type="inferred from homology"/>
<organism evidence="11 12">
    <name type="scientific">Macleaya cordata</name>
    <name type="common">Five-seeded plume-poppy</name>
    <name type="synonym">Bocconia cordata</name>
    <dbReference type="NCBI Taxonomy" id="56857"/>
    <lineage>
        <taxon>Eukaryota</taxon>
        <taxon>Viridiplantae</taxon>
        <taxon>Streptophyta</taxon>
        <taxon>Embryophyta</taxon>
        <taxon>Tracheophyta</taxon>
        <taxon>Spermatophyta</taxon>
        <taxon>Magnoliopsida</taxon>
        <taxon>Ranunculales</taxon>
        <taxon>Papaveraceae</taxon>
        <taxon>Papaveroideae</taxon>
        <taxon>Macleaya</taxon>
    </lineage>
</organism>
<evidence type="ECO:0000256" key="5">
    <source>
        <dbReference type="ARBA" id="ARBA00022833"/>
    </source>
</evidence>
<keyword evidence="4 8" id="KW-0479">Metal-binding</keyword>
<dbReference type="InterPro" id="IPR013149">
    <property type="entry name" value="ADH-like_C"/>
</dbReference>
<feature type="domain" description="Alcohol dehydrogenase-like C-terminal" evidence="9">
    <location>
        <begin position="206"/>
        <end position="332"/>
    </location>
</feature>
<evidence type="ECO:0000313" key="12">
    <source>
        <dbReference type="Proteomes" id="UP000195402"/>
    </source>
</evidence>
<dbReference type="Proteomes" id="UP000195402">
    <property type="component" value="Unassembled WGS sequence"/>
</dbReference>
<comment type="cofactor">
    <cofactor evidence="1 8">
        <name>Zn(2+)</name>
        <dbReference type="ChEBI" id="CHEBI:29105"/>
    </cofactor>
</comment>
<evidence type="ECO:0000256" key="1">
    <source>
        <dbReference type="ARBA" id="ARBA00001947"/>
    </source>
</evidence>
<dbReference type="GO" id="GO:0008270">
    <property type="term" value="F:zinc ion binding"/>
    <property type="evidence" value="ECO:0007669"/>
    <property type="project" value="InterPro"/>
</dbReference>
<dbReference type="FunFam" id="3.90.180.10:FF:000007">
    <property type="entry name" value="Alcohol dehydrogenase 6"/>
    <property type="match status" value="1"/>
</dbReference>
<comment type="caution">
    <text evidence="11">The sequence shown here is derived from an EMBL/GenBank/DDBJ whole genome shotgun (WGS) entry which is preliminary data.</text>
</comment>
<evidence type="ECO:0000259" key="10">
    <source>
        <dbReference type="Pfam" id="PF08240"/>
    </source>
</evidence>
<keyword evidence="6" id="KW-0560">Oxidoreductase</keyword>
<gene>
    <name evidence="11" type="ORF">BVC80_1653g5</name>
</gene>
<dbReference type="InterPro" id="IPR011032">
    <property type="entry name" value="GroES-like_sf"/>
</dbReference>
<evidence type="ECO:0000259" key="9">
    <source>
        <dbReference type="Pfam" id="PF00107"/>
    </source>
</evidence>
<dbReference type="AlphaFoldDB" id="A0A200PST0"/>
<dbReference type="InterPro" id="IPR036291">
    <property type="entry name" value="NAD(P)-bd_dom_sf"/>
</dbReference>
<dbReference type="FunFam" id="3.40.50.720:FF:000003">
    <property type="entry name" value="S-(hydroxymethyl)glutathione dehydrogenase"/>
    <property type="match status" value="1"/>
</dbReference>
<accession>A0A200PST0</accession>
<evidence type="ECO:0000256" key="6">
    <source>
        <dbReference type="ARBA" id="ARBA00023002"/>
    </source>
</evidence>
<dbReference type="GO" id="GO:0051903">
    <property type="term" value="F:S-(hydroxymethyl)glutathione dehydrogenase [NAD(P)+] activity"/>
    <property type="evidence" value="ECO:0007669"/>
    <property type="project" value="TreeGrafter"/>
</dbReference>
<dbReference type="Pfam" id="PF08240">
    <property type="entry name" value="ADH_N"/>
    <property type="match status" value="1"/>
</dbReference>
<comment type="subunit">
    <text evidence="3">Homodimer.</text>
</comment>
<feature type="domain" description="Alcohol dehydrogenase-like N-terminal" evidence="10">
    <location>
        <begin position="37"/>
        <end position="164"/>
    </location>
</feature>
<dbReference type="OMA" id="PTHVAEC"/>